<keyword evidence="5" id="KW-0963">Cytoplasm</keyword>
<dbReference type="GO" id="GO:0000049">
    <property type="term" value="F:tRNA binding"/>
    <property type="evidence" value="ECO:0007669"/>
    <property type="project" value="UniProtKB-KW"/>
</dbReference>
<dbReference type="InterPro" id="IPR048583">
    <property type="entry name" value="RNase_E_G_thioredoxin-like"/>
</dbReference>
<dbReference type="AlphaFoldDB" id="A0A4R1PZY0"/>
<evidence type="ECO:0000256" key="10">
    <source>
        <dbReference type="ARBA" id="ARBA00022723"/>
    </source>
</evidence>
<keyword evidence="18" id="KW-1185">Reference proteome</keyword>
<comment type="cofactor">
    <cofactor evidence="1">
        <name>Mg(2+)</name>
        <dbReference type="ChEBI" id="CHEBI:18420"/>
    </cofactor>
</comment>
<keyword evidence="8" id="KW-0819">tRNA processing</keyword>
<dbReference type="PANTHER" id="PTHR30001:SF0">
    <property type="entry name" value="RIBONUCLEASE G"/>
    <property type="match status" value="1"/>
</dbReference>
<dbReference type="InterPro" id="IPR012340">
    <property type="entry name" value="NA-bd_OB-fold"/>
</dbReference>
<dbReference type="GO" id="GO:0016787">
    <property type="term" value="F:hydrolase activity"/>
    <property type="evidence" value="ECO:0007669"/>
    <property type="project" value="UniProtKB-KW"/>
</dbReference>
<dbReference type="InterPro" id="IPR003029">
    <property type="entry name" value="S1_domain"/>
</dbReference>
<dbReference type="EMBL" id="SLUI01000008">
    <property type="protein sequence ID" value="TCL36472.1"/>
    <property type="molecule type" value="Genomic_DNA"/>
</dbReference>
<evidence type="ECO:0000256" key="5">
    <source>
        <dbReference type="ARBA" id="ARBA00022490"/>
    </source>
</evidence>
<dbReference type="Gene3D" id="3.40.1260.20">
    <property type="entry name" value="Ribonuclease E, catalytic domain"/>
    <property type="match status" value="1"/>
</dbReference>
<keyword evidence="10" id="KW-0479">Metal-binding</keyword>
<dbReference type="Pfam" id="PF20833">
    <property type="entry name" value="RNase_E_G_Thio"/>
    <property type="match status" value="1"/>
</dbReference>
<dbReference type="NCBIfam" id="TIGR00757">
    <property type="entry name" value="RNaseEG"/>
    <property type="match status" value="1"/>
</dbReference>
<keyword evidence="9" id="KW-0540">Nuclease</keyword>
<dbReference type="Gene3D" id="2.40.50.140">
    <property type="entry name" value="Nucleic acid-binding proteins"/>
    <property type="match status" value="1"/>
</dbReference>
<dbReference type="GO" id="GO:0019843">
    <property type="term" value="F:rRNA binding"/>
    <property type="evidence" value="ECO:0007669"/>
    <property type="project" value="UniProtKB-KW"/>
</dbReference>
<sequence length="480" mass="53738">MTKTIIANIMAEETRMALVENGHLAEVSVERSESGHIVGNIYKGKVKNILPGMQAAFVDIGRDKNAFLYLGDLPRTASDSGGQRPNVTAGQEIVVQIVKDAMGTKGPRVTTQITLPGRFVVLMPTVDYIGISRRIDSEAERERLKQVAENVRPQGMGLIVRTVAQGKSEDDIAKDIAYLLNFWNALTARAKRSAAPALLFRDVDLVIRIVRDYLSPDVAEFILDSREAYGRVCDLLNFSSPELVQRVQLYQGAEDIFSFYNIAEEIEQLAKRKIWLKCGGYIVIDHTEALTVIDVNTGKFVGRTSLSETVFQTNLEAAAEIARQIRLRDIGGIIIIDFIDMDKEEQKKAVLAALEQRVKEDRTKTSILGLTSLGLVEMTRKKARQNMDQSLYNECPCCEGRGRIMSAETVAIHVLRKLRHLVHRQHVKGNLLVQVHPRVAEILLRKGEKERFEQEFSRTITIEAAPSQHAESFSILSVKD</sequence>
<evidence type="ECO:0000256" key="6">
    <source>
        <dbReference type="ARBA" id="ARBA00022552"/>
    </source>
</evidence>
<evidence type="ECO:0000256" key="3">
    <source>
        <dbReference type="ARBA" id="ARBA00005663"/>
    </source>
</evidence>
<dbReference type="GO" id="GO:0046872">
    <property type="term" value="F:metal ion binding"/>
    <property type="evidence" value="ECO:0007669"/>
    <property type="project" value="UniProtKB-KW"/>
</dbReference>
<dbReference type="GO" id="GO:0005737">
    <property type="term" value="C:cytoplasm"/>
    <property type="evidence" value="ECO:0007669"/>
    <property type="project" value="UniProtKB-SubCell"/>
</dbReference>
<evidence type="ECO:0000256" key="9">
    <source>
        <dbReference type="ARBA" id="ARBA00022722"/>
    </source>
</evidence>
<evidence type="ECO:0000259" key="16">
    <source>
        <dbReference type="PROSITE" id="PS50126"/>
    </source>
</evidence>
<dbReference type="OrthoDB" id="9804278at2"/>
<reference evidence="17 18" key="1">
    <citation type="submission" date="2019-03" db="EMBL/GenBank/DDBJ databases">
        <title>Genomic Encyclopedia of Type Strains, Phase IV (KMG-IV): sequencing the most valuable type-strain genomes for metagenomic binning, comparative biology and taxonomic classification.</title>
        <authorList>
            <person name="Goeker M."/>
        </authorList>
    </citation>
    <scope>NUCLEOTIDE SEQUENCE [LARGE SCALE GENOMIC DNA]</scope>
    <source>
        <strain evidence="17 18">DSM 15969</strain>
    </source>
</reference>
<comment type="similarity">
    <text evidence="3">Belongs to the RNase E/G family. RNase G subfamily.</text>
</comment>
<evidence type="ECO:0000256" key="15">
    <source>
        <dbReference type="ARBA" id="ARBA00022884"/>
    </source>
</evidence>
<keyword evidence="13" id="KW-0378">Hydrolase</keyword>
<dbReference type="GO" id="GO:0004519">
    <property type="term" value="F:endonuclease activity"/>
    <property type="evidence" value="ECO:0007669"/>
    <property type="project" value="UniProtKB-KW"/>
</dbReference>
<dbReference type="GO" id="GO:0004540">
    <property type="term" value="F:RNA nuclease activity"/>
    <property type="evidence" value="ECO:0007669"/>
    <property type="project" value="InterPro"/>
</dbReference>
<comment type="caution">
    <text evidence="17">The sequence shown here is derived from an EMBL/GenBank/DDBJ whole genome shotgun (WGS) entry which is preliminary data.</text>
</comment>
<dbReference type="PROSITE" id="PS50126">
    <property type="entry name" value="S1"/>
    <property type="match status" value="1"/>
</dbReference>
<dbReference type="PANTHER" id="PTHR30001">
    <property type="entry name" value="RIBONUCLEASE"/>
    <property type="match status" value="1"/>
</dbReference>
<dbReference type="InterPro" id="IPR019307">
    <property type="entry name" value="RNA-bd_AU-1/RNase_E/G"/>
</dbReference>
<organism evidence="17 18">
    <name type="scientific">Anaerospora hongkongensis</name>
    <dbReference type="NCBI Taxonomy" id="244830"/>
    <lineage>
        <taxon>Bacteria</taxon>
        <taxon>Bacillati</taxon>
        <taxon>Bacillota</taxon>
        <taxon>Negativicutes</taxon>
        <taxon>Selenomonadales</taxon>
        <taxon>Sporomusaceae</taxon>
        <taxon>Anaerospora</taxon>
    </lineage>
</organism>
<keyword evidence="14" id="KW-0460">Magnesium</keyword>
<dbReference type="RefSeq" id="WP_132081166.1">
    <property type="nucleotide sequence ID" value="NZ_DAIMLW010000357.1"/>
</dbReference>
<dbReference type="SUPFAM" id="SSF50249">
    <property type="entry name" value="Nucleic acid-binding proteins"/>
    <property type="match status" value="1"/>
</dbReference>
<keyword evidence="11" id="KW-0699">rRNA-binding</keyword>
<keyword evidence="12" id="KW-0255">Endonuclease</keyword>
<gene>
    <name evidence="17" type="ORF">EV210_108112</name>
</gene>
<proteinExistence type="inferred from homology"/>
<dbReference type="Pfam" id="PF10150">
    <property type="entry name" value="RNase_E_G"/>
    <property type="match status" value="1"/>
</dbReference>
<evidence type="ECO:0000313" key="17">
    <source>
        <dbReference type="EMBL" id="TCL36472.1"/>
    </source>
</evidence>
<evidence type="ECO:0000256" key="11">
    <source>
        <dbReference type="ARBA" id="ARBA00022730"/>
    </source>
</evidence>
<dbReference type="Proteomes" id="UP000295063">
    <property type="component" value="Unassembled WGS sequence"/>
</dbReference>
<comment type="subcellular location">
    <subcellularLocation>
        <location evidence="2">Cytoplasm</location>
    </subcellularLocation>
</comment>
<evidence type="ECO:0000256" key="4">
    <source>
        <dbReference type="ARBA" id="ARBA00017719"/>
    </source>
</evidence>
<keyword evidence="6" id="KW-0698">rRNA processing</keyword>
<dbReference type="InterPro" id="IPR004659">
    <property type="entry name" value="RNase_E/G"/>
</dbReference>
<protein>
    <recommendedName>
        <fullName evidence="4">Ribonuclease G</fullName>
    </recommendedName>
</protein>
<evidence type="ECO:0000313" key="18">
    <source>
        <dbReference type="Proteomes" id="UP000295063"/>
    </source>
</evidence>
<dbReference type="CDD" id="cd04453">
    <property type="entry name" value="S1_RNase_E"/>
    <property type="match status" value="1"/>
</dbReference>
<accession>A0A4R1PZY0</accession>
<evidence type="ECO:0000256" key="13">
    <source>
        <dbReference type="ARBA" id="ARBA00022801"/>
    </source>
</evidence>
<dbReference type="GO" id="GO:0006364">
    <property type="term" value="P:rRNA processing"/>
    <property type="evidence" value="ECO:0007669"/>
    <property type="project" value="UniProtKB-KW"/>
</dbReference>
<evidence type="ECO:0000256" key="14">
    <source>
        <dbReference type="ARBA" id="ARBA00022842"/>
    </source>
</evidence>
<evidence type="ECO:0000256" key="2">
    <source>
        <dbReference type="ARBA" id="ARBA00004496"/>
    </source>
</evidence>
<dbReference type="SMART" id="SM00316">
    <property type="entry name" value="S1"/>
    <property type="match status" value="1"/>
</dbReference>
<name>A0A4R1PZY0_9FIRM</name>
<evidence type="ECO:0000256" key="12">
    <source>
        <dbReference type="ARBA" id="ARBA00022759"/>
    </source>
</evidence>
<evidence type="ECO:0000256" key="7">
    <source>
        <dbReference type="ARBA" id="ARBA00022555"/>
    </source>
</evidence>
<keyword evidence="7" id="KW-0820">tRNA-binding</keyword>
<keyword evidence="15" id="KW-0694">RNA-binding</keyword>
<evidence type="ECO:0000256" key="8">
    <source>
        <dbReference type="ARBA" id="ARBA00022694"/>
    </source>
</evidence>
<feature type="domain" description="S1 motif" evidence="16">
    <location>
        <begin position="39"/>
        <end position="118"/>
    </location>
</feature>
<dbReference type="GO" id="GO:0008033">
    <property type="term" value="P:tRNA processing"/>
    <property type="evidence" value="ECO:0007669"/>
    <property type="project" value="UniProtKB-KW"/>
</dbReference>
<evidence type="ECO:0000256" key="1">
    <source>
        <dbReference type="ARBA" id="ARBA00001946"/>
    </source>
</evidence>